<evidence type="ECO:0000256" key="1">
    <source>
        <dbReference type="SAM" id="SignalP"/>
    </source>
</evidence>
<evidence type="ECO:0008006" key="4">
    <source>
        <dbReference type="Google" id="ProtNLM"/>
    </source>
</evidence>
<name>A0AA85AGB3_9TREM</name>
<sequence length="245" mass="28260">MRYNFLFGLSISLYLFIVSLHNFLDCQDLCEQLPNEKLVHENGSYKYSYNHYYAQRIRLNQLHPVANDSFQNISNHQIALPTFPFHYYGSYSNNIIISDGEIKIRKENDIGKISNRMADIVYSNLEALSKKEYNAIRMSFEGEINGTQIVAKITSLIYPSGRISIYYNNISMEIDEIKRHSKISVTFLCGSKICSTYNSQKLCQNPKTSNVACIWCERINVCIDSNDQDTHELKINDCRVEVSAC</sequence>
<feature type="chain" id="PRO_5041696070" description="SEA domain-containing protein" evidence="1">
    <location>
        <begin position="27"/>
        <end position="245"/>
    </location>
</feature>
<dbReference type="AlphaFoldDB" id="A0AA85AGB3"/>
<keyword evidence="1" id="KW-0732">Signal</keyword>
<accession>A0AA85AGB3</accession>
<reference evidence="3" key="1">
    <citation type="submission" date="2023-11" db="UniProtKB">
        <authorList>
            <consortium name="WormBaseParasite"/>
        </authorList>
    </citation>
    <scope>IDENTIFICATION</scope>
</reference>
<dbReference type="Proteomes" id="UP000050790">
    <property type="component" value="Unassembled WGS sequence"/>
</dbReference>
<proteinExistence type="predicted"/>
<feature type="signal peptide" evidence="1">
    <location>
        <begin position="1"/>
        <end position="26"/>
    </location>
</feature>
<organism evidence="2 3">
    <name type="scientific">Schistosoma margrebowiei</name>
    <dbReference type="NCBI Taxonomy" id="48269"/>
    <lineage>
        <taxon>Eukaryota</taxon>
        <taxon>Metazoa</taxon>
        <taxon>Spiralia</taxon>
        <taxon>Lophotrochozoa</taxon>
        <taxon>Platyhelminthes</taxon>
        <taxon>Trematoda</taxon>
        <taxon>Digenea</taxon>
        <taxon>Strigeidida</taxon>
        <taxon>Schistosomatoidea</taxon>
        <taxon>Schistosomatidae</taxon>
        <taxon>Schistosoma</taxon>
    </lineage>
</organism>
<dbReference type="WBParaSite" id="SMRG1_82060.1">
    <property type="protein sequence ID" value="SMRG1_82060.1"/>
    <property type="gene ID" value="SMRG1_82060"/>
</dbReference>
<evidence type="ECO:0000313" key="2">
    <source>
        <dbReference type="Proteomes" id="UP000050790"/>
    </source>
</evidence>
<evidence type="ECO:0000313" key="3">
    <source>
        <dbReference type="WBParaSite" id="SMRG1_82060.1"/>
    </source>
</evidence>
<protein>
    <recommendedName>
        <fullName evidence="4">SEA domain-containing protein</fullName>
    </recommendedName>
</protein>